<organism evidence="1 2">
    <name type="scientific">Mycolicibacterium aubagnense</name>
    <dbReference type="NCBI Taxonomy" id="319707"/>
    <lineage>
        <taxon>Bacteria</taxon>
        <taxon>Bacillati</taxon>
        <taxon>Actinomycetota</taxon>
        <taxon>Actinomycetes</taxon>
        <taxon>Mycobacteriales</taxon>
        <taxon>Mycobacteriaceae</taxon>
        <taxon>Mycolicibacterium</taxon>
    </lineage>
</organism>
<reference evidence="1 2" key="1">
    <citation type="journal article" date="2019" name="Emerg. Microbes Infect.">
        <title>Comprehensive subspecies identification of 175 nontuberculous mycobacteria species based on 7547 genomic profiles.</title>
        <authorList>
            <person name="Matsumoto Y."/>
            <person name="Kinjo T."/>
            <person name="Motooka D."/>
            <person name="Nabeya D."/>
            <person name="Jung N."/>
            <person name="Uechi K."/>
            <person name="Horii T."/>
            <person name="Iida T."/>
            <person name="Fujita J."/>
            <person name="Nakamura S."/>
        </authorList>
    </citation>
    <scope>NUCLEOTIDE SEQUENCE [LARGE SCALE GENOMIC DNA]</scope>
    <source>
        <strain evidence="1 2">JCM 15296</strain>
        <plasmid evidence="1">pJCM15296</plasmid>
    </source>
</reference>
<keyword evidence="1" id="KW-0614">Plasmid</keyword>
<dbReference type="Proteomes" id="UP000465609">
    <property type="component" value="Plasmid pJCM15296"/>
</dbReference>
<dbReference type="Pfam" id="PF10935">
    <property type="entry name" value="DUF2637"/>
    <property type="match status" value="1"/>
</dbReference>
<evidence type="ECO:0000313" key="2">
    <source>
        <dbReference type="Proteomes" id="UP000465609"/>
    </source>
</evidence>
<name>A0ABN5Z4T5_9MYCO</name>
<sequence length="195" mass="21371">MIKARRRPSRMAWFNLALTGFLALAAFRMSFDSLRDLGIQCGMPASLAWLLPVVIDVPIVQATCNLDELHRIIRPTLYPNGWAQAAEVVDVATVDEPAELVSEPVQEELIGTELEVGPRELHSAVQPVETDRRHEAAAHAVADSRHTKQAPEVIAAVLQKHAAGMKVGRISDELDLHHTTVRRIVNAKQTVAATA</sequence>
<dbReference type="Gene3D" id="1.10.10.10">
    <property type="entry name" value="Winged helix-like DNA-binding domain superfamily/Winged helix DNA-binding domain"/>
    <property type="match status" value="1"/>
</dbReference>
<evidence type="ECO:0000313" key="1">
    <source>
        <dbReference type="EMBL" id="BBX88252.1"/>
    </source>
</evidence>
<keyword evidence="2" id="KW-1185">Reference proteome</keyword>
<protein>
    <submittedName>
        <fullName evidence="1">Uncharacterized protein</fullName>
    </submittedName>
</protein>
<dbReference type="InterPro" id="IPR036388">
    <property type="entry name" value="WH-like_DNA-bd_sf"/>
</dbReference>
<proteinExistence type="predicted"/>
<geneLocation type="plasmid" evidence="1 2">
    <name>pJCM15296</name>
</geneLocation>
<gene>
    <name evidence="1" type="ORF">MAUB_64530</name>
</gene>
<accession>A0ABN5Z4T5</accession>
<dbReference type="EMBL" id="AP022578">
    <property type="protein sequence ID" value="BBX88252.1"/>
    <property type="molecule type" value="Genomic_DNA"/>
</dbReference>
<dbReference type="InterPro" id="IPR021235">
    <property type="entry name" value="DUF2637"/>
</dbReference>